<gene>
    <name evidence="1" type="ORF">PSEMO_46990</name>
</gene>
<comment type="caution">
    <text evidence="1">The sequence shown here is derived from an EMBL/GenBank/DDBJ whole genome shotgun (WGS) entry which is preliminary data.</text>
</comment>
<sequence>MRFQIEYSLKGVQRTWCCETPRNALSLDDAVVALLRLHLPFNQVITPRSLGQLSKEKHLRAVQELGISDIRIIGP</sequence>
<organism evidence="1 2">
    <name type="scientific">Pseudomonas putida</name>
    <name type="common">Arthrobacter siderocapsulatus</name>
    <dbReference type="NCBI Taxonomy" id="303"/>
    <lineage>
        <taxon>Bacteria</taxon>
        <taxon>Pseudomonadati</taxon>
        <taxon>Pseudomonadota</taxon>
        <taxon>Gammaproteobacteria</taxon>
        <taxon>Pseudomonadales</taxon>
        <taxon>Pseudomonadaceae</taxon>
        <taxon>Pseudomonas</taxon>
    </lineage>
</organism>
<dbReference type="EMBL" id="MKZO01000047">
    <property type="protein sequence ID" value="OLS60288.1"/>
    <property type="molecule type" value="Genomic_DNA"/>
</dbReference>
<protein>
    <submittedName>
        <fullName evidence="1">Uncharacterized protein</fullName>
    </submittedName>
</protein>
<name>A0A1Q9QYS2_PSEPU</name>
<accession>A0A1Q9QYS2</accession>
<reference evidence="1 2" key="1">
    <citation type="submission" date="2016-10" db="EMBL/GenBank/DDBJ databases">
        <title>Genome Sequence of Pseudomonas putida GM4FR.</title>
        <authorList>
            <person name="Poehlein A."/>
            <person name="Wemheuer F."/>
            <person name="Hollensteiner J."/>
            <person name="Wemheuer B."/>
        </authorList>
    </citation>
    <scope>NUCLEOTIDE SEQUENCE [LARGE SCALE GENOMIC DNA]</scope>
    <source>
        <strain evidence="1 2">GM4FR</strain>
    </source>
</reference>
<dbReference type="Proteomes" id="UP000186736">
    <property type="component" value="Unassembled WGS sequence"/>
</dbReference>
<dbReference type="AlphaFoldDB" id="A0A1Q9QYS2"/>
<evidence type="ECO:0000313" key="1">
    <source>
        <dbReference type="EMBL" id="OLS60288.1"/>
    </source>
</evidence>
<proteinExistence type="predicted"/>
<dbReference type="RefSeq" id="WP_075805607.1">
    <property type="nucleotide sequence ID" value="NZ_MKZO01000047.1"/>
</dbReference>
<evidence type="ECO:0000313" key="2">
    <source>
        <dbReference type="Proteomes" id="UP000186736"/>
    </source>
</evidence>